<dbReference type="AlphaFoldDB" id="A0ABD3N8X7"/>
<gene>
    <name evidence="1" type="ORF">ACHAW5_006159</name>
</gene>
<dbReference type="EMBL" id="JALLAZ020001601">
    <property type="protein sequence ID" value="KAL3771476.1"/>
    <property type="molecule type" value="Genomic_DNA"/>
</dbReference>
<sequence length="85" mass="9449">MYLCDEEGGNVLTCGPNQVHQNEWDAMMTCDLICEKMGAHAVDIPRVVLEDGREVVFVTIGSPDVILKMRSTVFQICLAKEDVYG</sequence>
<proteinExistence type="predicted"/>
<organism evidence="1 2">
    <name type="scientific">Stephanodiscus triporus</name>
    <dbReference type="NCBI Taxonomy" id="2934178"/>
    <lineage>
        <taxon>Eukaryota</taxon>
        <taxon>Sar</taxon>
        <taxon>Stramenopiles</taxon>
        <taxon>Ochrophyta</taxon>
        <taxon>Bacillariophyta</taxon>
        <taxon>Coscinodiscophyceae</taxon>
        <taxon>Thalassiosirophycidae</taxon>
        <taxon>Stephanodiscales</taxon>
        <taxon>Stephanodiscaceae</taxon>
        <taxon>Stephanodiscus</taxon>
    </lineage>
</organism>
<comment type="caution">
    <text evidence="1">The sequence shown here is derived from an EMBL/GenBank/DDBJ whole genome shotgun (WGS) entry which is preliminary data.</text>
</comment>
<dbReference type="Proteomes" id="UP001530315">
    <property type="component" value="Unassembled WGS sequence"/>
</dbReference>
<evidence type="ECO:0000313" key="1">
    <source>
        <dbReference type="EMBL" id="KAL3771476.1"/>
    </source>
</evidence>
<keyword evidence="2" id="KW-1185">Reference proteome</keyword>
<accession>A0ABD3N8X7</accession>
<evidence type="ECO:0000313" key="2">
    <source>
        <dbReference type="Proteomes" id="UP001530315"/>
    </source>
</evidence>
<reference evidence="1 2" key="1">
    <citation type="submission" date="2024-10" db="EMBL/GenBank/DDBJ databases">
        <title>Updated reference genomes for cyclostephanoid diatoms.</title>
        <authorList>
            <person name="Roberts W.R."/>
            <person name="Alverson A.J."/>
        </authorList>
    </citation>
    <scope>NUCLEOTIDE SEQUENCE [LARGE SCALE GENOMIC DNA]</scope>
    <source>
        <strain evidence="1 2">AJA276-08</strain>
    </source>
</reference>
<protein>
    <submittedName>
        <fullName evidence="1">Uncharacterized protein</fullName>
    </submittedName>
</protein>
<name>A0ABD3N8X7_9STRA</name>